<accession>A0A5C3LN38</accession>
<sequence length="122" mass="13784">MLDMLFLMFVAGCYAKIDHVHPQVSPQITHLLRTDHTSHLEEVVSAFFLGMNMLTGTDLYCKNIENLVLITLDIPFVQDIPSLCEGSGTFSPDGLRGDMFVKFSVGLISWIALWHTRDEKKL</sequence>
<reference evidence="2 3" key="1">
    <citation type="journal article" date="2019" name="Nat. Ecol. Evol.">
        <title>Megaphylogeny resolves global patterns of mushroom evolution.</title>
        <authorList>
            <person name="Varga T."/>
            <person name="Krizsan K."/>
            <person name="Foldi C."/>
            <person name="Dima B."/>
            <person name="Sanchez-Garcia M."/>
            <person name="Sanchez-Ramirez S."/>
            <person name="Szollosi G.J."/>
            <person name="Szarkandi J.G."/>
            <person name="Papp V."/>
            <person name="Albert L."/>
            <person name="Andreopoulos W."/>
            <person name="Angelini C."/>
            <person name="Antonin V."/>
            <person name="Barry K.W."/>
            <person name="Bougher N.L."/>
            <person name="Buchanan P."/>
            <person name="Buyck B."/>
            <person name="Bense V."/>
            <person name="Catcheside P."/>
            <person name="Chovatia M."/>
            <person name="Cooper J."/>
            <person name="Damon W."/>
            <person name="Desjardin D."/>
            <person name="Finy P."/>
            <person name="Geml J."/>
            <person name="Haridas S."/>
            <person name="Hughes K."/>
            <person name="Justo A."/>
            <person name="Karasinski D."/>
            <person name="Kautmanova I."/>
            <person name="Kiss B."/>
            <person name="Kocsube S."/>
            <person name="Kotiranta H."/>
            <person name="LaButti K.M."/>
            <person name="Lechner B.E."/>
            <person name="Liimatainen K."/>
            <person name="Lipzen A."/>
            <person name="Lukacs Z."/>
            <person name="Mihaltcheva S."/>
            <person name="Morgado L.N."/>
            <person name="Niskanen T."/>
            <person name="Noordeloos M.E."/>
            <person name="Ohm R.A."/>
            <person name="Ortiz-Santana B."/>
            <person name="Ovrebo C."/>
            <person name="Racz N."/>
            <person name="Riley R."/>
            <person name="Savchenko A."/>
            <person name="Shiryaev A."/>
            <person name="Soop K."/>
            <person name="Spirin V."/>
            <person name="Szebenyi C."/>
            <person name="Tomsovsky M."/>
            <person name="Tulloss R.E."/>
            <person name="Uehling J."/>
            <person name="Grigoriev I.V."/>
            <person name="Vagvolgyi C."/>
            <person name="Papp T."/>
            <person name="Martin F.M."/>
            <person name="Miettinen O."/>
            <person name="Hibbett D.S."/>
            <person name="Nagy L.G."/>
        </authorList>
    </citation>
    <scope>NUCLEOTIDE SEQUENCE [LARGE SCALE GENOMIC DNA]</scope>
    <source>
        <strain evidence="2 3">CBS 166.37</strain>
    </source>
</reference>
<gene>
    <name evidence="2" type="ORF">BDQ12DRAFT_403704</name>
</gene>
<proteinExistence type="predicted"/>
<keyword evidence="3" id="KW-1185">Reference proteome</keyword>
<name>A0A5C3LN38_9AGAR</name>
<feature type="signal peptide" evidence="1">
    <location>
        <begin position="1"/>
        <end position="15"/>
    </location>
</feature>
<feature type="chain" id="PRO_5022835173" evidence="1">
    <location>
        <begin position="16"/>
        <end position="122"/>
    </location>
</feature>
<organism evidence="2 3">
    <name type="scientific">Crucibulum laeve</name>
    <dbReference type="NCBI Taxonomy" id="68775"/>
    <lineage>
        <taxon>Eukaryota</taxon>
        <taxon>Fungi</taxon>
        <taxon>Dikarya</taxon>
        <taxon>Basidiomycota</taxon>
        <taxon>Agaricomycotina</taxon>
        <taxon>Agaricomycetes</taxon>
        <taxon>Agaricomycetidae</taxon>
        <taxon>Agaricales</taxon>
        <taxon>Agaricineae</taxon>
        <taxon>Nidulariaceae</taxon>
        <taxon>Crucibulum</taxon>
    </lineage>
</organism>
<evidence type="ECO:0000313" key="3">
    <source>
        <dbReference type="Proteomes" id="UP000308652"/>
    </source>
</evidence>
<evidence type="ECO:0000256" key="1">
    <source>
        <dbReference type="SAM" id="SignalP"/>
    </source>
</evidence>
<dbReference type="AlphaFoldDB" id="A0A5C3LN38"/>
<dbReference type="EMBL" id="ML213643">
    <property type="protein sequence ID" value="TFK33683.1"/>
    <property type="molecule type" value="Genomic_DNA"/>
</dbReference>
<dbReference type="Proteomes" id="UP000308652">
    <property type="component" value="Unassembled WGS sequence"/>
</dbReference>
<evidence type="ECO:0000313" key="2">
    <source>
        <dbReference type="EMBL" id="TFK33683.1"/>
    </source>
</evidence>
<protein>
    <submittedName>
        <fullName evidence="2">Uncharacterized protein</fullName>
    </submittedName>
</protein>
<keyword evidence="1" id="KW-0732">Signal</keyword>